<proteinExistence type="predicted"/>
<name>A0A6A6TW06_9PEZI</name>
<feature type="region of interest" description="Disordered" evidence="1">
    <location>
        <begin position="81"/>
        <end position="121"/>
    </location>
</feature>
<sequence>MTSTSDILLRLIFEIRPSDNSDFCVSHIKTNIGNSVGKMCRKNEDSSKHACLTRFWESSQISGMFRKSQGSLQNIRLAHFREERPGNDTNPRTDQPDAQTDASSAMSSASTLFGPPGDTTTIRSQADLSNVNNASSASSLTACALTSSSADSIEDEESRAVQMIVEQWLTSR</sequence>
<evidence type="ECO:0000256" key="1">
    <source>
        <dbReference type="SAM" id="MobiDB-lite"/>
    </source>
</evidence>
<dbReference type="AlphaFoldDB" id="A0A6A6TW06"/>
<reference evidence="2" key="1">
    <citation type="journal article" date="2020" name="Stud. Mycol.">
        <title>101 Dothideomycetes genomes: a test case for predicting lifestyles and emergence of pathogens.</title>
        <authorList>
            <person name="Haridas S."/>
            <person name="Albert R."/>
            <person name="Binder M."/>
            <person name="Bloem J."/>
            <person name="Labutti K."/>
            <person name="Salamov A."/>
            <person name="Andreopoulos B."/>
            <person name="Baker S."/>
            <person name="Barry K."/>
            <person name="Bills G."/>
            <person name="Bluhm B."/>
            <person name="Cannon C."/>
            <person name="Castanera R."/>
            <person name="Culley D."/>
            <person name="Daum C."/>
            <person name="Ezra D."/>
            <person name="Gonzalez J."/>
            <person name="Henrissat B."/>
            <person name="Kuo A."/>
            <person name="Liang C."/>
            <person name="Lipzen A."/>
            <person name="Lutzoni F."/>
            <person name="Magnuson J."/>
            <person name="Mondo S."/>
            <person name="Nolan M."/>
            <person name="Ohm R."/>
            <person name="Pangilinan J."/>
            <person name="Park H.-J."/>
            <person name="Ramirez L."/>
            <person name="Alfaro M."/>
            <person name="Sun H."/>
            <person name="Tritt A."/>
            <person name="Yoshinaga Y."/>
            <person name="Zwiers L.-H."/>
            <person name="Turgeon B."/>
            <person name="Goodwin S."/>
            <person name="Spatafora J."/>
            <person name="Crous P."/>
            <person name="Grigoriev I."/>
        </authorList>
    </citation>
    <scope>NUCLEOTIDE SEQUENCE</scope>
    <source>
        <strain evidence="2">CBS 115976</strain>
    </source>
</reference>
<organism evidence="2 3">
    <name type="scientific">Microthyrium microscopicum</name>
    <dbReference type="NCBI Taxonomy" id="703497"/>
    <lineage>
        <taxon>Eukaryota</taxon>
        <taxon>Fungi</taxon>
        <taxon>Dikarya</taxon>
        <taxon>Ascomycota</taxon>
        <taxon>Pezizomycotina</taxon>
        <taxon>Dothideomycetes</taxon>
        <taxon>Dothideomycetes incertae sedis</taxon>
        <taxon>Microthyriales</taxon>
        <taxon>Microthyriaceae</taxon>
        <taxon>Microthyrium</taxon>
    </lineage>
</organism>
<evidence type="ECO:0000313" key="3">
    <source>
        <dbReference type="Proteomes" id="UP000799302"/>
    </source>
</evidence>
<evidence type="ECO:0000313" key="2">
    <source>
        <dbReference type="EMBL" id="KAF2663656.1"/>
    </source>
</evidence>
<protein>
    <submittedName>
        <fullName evidence="2">Uncharacterized protein</fullName>
    </submittedName>
</protein>
<dbReference type="Proteomes" id="UP000799302">
    <property type="component" value="Unassembled WGS sequence"/>
</dbReference>
<keyword evidence="3" id="KW-1185">Reference proteome</keyword>
<gene>
    <name evidence="2" type="ORF">BT63DRAFT_483846</name>
</gene>
<dbReference type="EMBL" id="MU004244">
    <property type="protein sequence ID" value="KAF2663656.1"/>
    <property type="molecule type" value="Genomic_DNA"/>
</dbReference>
<accession>A0A6A6TW06</accession>
<feature type="compositionally biased region" description="Polar residues" evidence="1">
    <location>
        <begin position="87"/>
        <end position="101"/>
    </location>
</feature>